<feature type="transmembrane region" description="Helical" evidence="6">
    <location>
        <begin position="1004"/>
        <end position="1029"/>
    </location>
</feature>
<sequence>MDATVLLDSLEKINSSSNASSSSSSTDLQSKMAVLRVCSQWLTDGSDSSIARPLYAALPNLCTTFFGTSGGQLSGILQCQLSRQEQAMWTVFFSPSSSLALRLLRLQGDHTLMYCISTDNLPTSIRQALVSGNISDLAPIYRSRINYIKSQTSLSSQSPTASQTRSAAAVSSRLSRSDSSANFAPGVSGSVDSSLAVNSNPSIMLNMLEYYMFCFAFTGRLVGSEGAYQGNEFSNNRAASGMFATGSVGSRDSTRVHSNSARSSNGKSNVNSLNGVFSLAPCYFELVKTFLAFYVPKKPAAVSEVDSSAFAAANNGDVNTQYRKSSERLSGTALGGTAQPTSNFPVDNKDVFSCPDLDTTSKALLTSEFVFSIFSELWLCPSETPQQIMGGRPLLPFVKTSLAQTRCVLLLTKHLVSLDLRQILPESQTSQYRSELFEYRRDDVYDMAKANAYRSLRSGLFSFLKMGLEHWPQDDTIEFIVEIWITYITPWKAVNQKFSLEWGPFVKDNFVYYTVLLQTFIQRVQSFSFLTSLRPTRESRVPGFMQNSSSSSTTQSSNSSFLPPTVPTQQRSLEVVEKVLNVFSDTNLVHILQILETALSTLDSYGLVPATPHDPIATHSARSAHPLLNPGYSTPLSKSSRILSLSKNVPDVSANADHLYTYQNSGPALRAHIILFDKPVVSYRPVFIRAIEFDLGQTLLQTQASQQQSQQTIAVDNRLNAQKLAITLMGVSDRLDYYSTNDCISSAPATPRMGTTAPVDGPSSTHSRAIRSSGSATRIRNATPHPDIASKQQPDPTTQTALGVIIHLISLVFGGTSSKVASDTTVSFTRTQIDKVEADIARIGRIVDIIVAIWNLDLESDIMAQIDPSITLMRGGSASDGAFGRQGGRGSFSLDEETDLVVVAPGVFSPEVSGDASLHLTRRGREQIKRGLRKCAAVDVPLVESLRAKKMFMSDESPVLVYLIQVIAPIVDELVGVLHSMCPTIPAITSLPFLRGAFSSWKRLLGSCVGILALYIVARIIVAILWFFLFSSTTTQPVAPVIRHRHAPQTDHRQHQNMPHRHQGRKLN</sequence>
<protein>
    <recommendedName>
        <fullName evidence="9">Sphingomyelin phosphodiesterase 4</fullName>
    </recommendedName>
</protein>
<evidence type="ECO:0008006" key="9">
    <source>
        <dbReference type="Google" id="ProtNLM"/>
    </source>
</evidence>
<evidence type="ECO:0000313" key="8">
    <source>
        <dbReference type="Proteomes" id="UP001648503"/>
    </source>
</evidence>
<feature type="region of interest" description="Disordered" evidence="5">
    <location>
        <begin position="1046"/>
        <end position="1068"/>
    </location>
</feature>
<keyword evidence="3 6" id="KW-1133">Transmembrane helix</keyword>
<dbReference type="PANTHER" id="PTHR12988">
    <property type="entry name" value="SPHINGOMYELIN PHOSPHODIESTERASE 4"/>
    <property type="match status" value="1"/>
</dbReference>
<feature type="region of interest" description="Disordered" evidence="5">
    <location>
        <begin position="540"/>
        <end position="566"/>
    </location>
</feature>
<gene>
    <name evidence="7" type="ORF">BASA50_007018</name>
</gene>
<evidence type="ECO:0000313" key="7">
    <source>
        <dbReference type="EMBL" id="KAH6593963.1"/>
    </source>
</evidence>
<feature type="compositionally biased region" description="Polar residues" evidence="5">
    <location>
        <begin position="762"/>
        <end position="780"/>
    </location>
</feature>
<feature type="compositionally biased region" description="Low complexity" evidence="5">
    <location>
        <begin position="165"/>
        <end position="181"/>
    </location>
</feature>
<comment type="caution">
    <text evidence="7">The sequence shown here is derived from an EMBL/GenBank/DDBJ whole genome shotgun (WGS) entry which is preliminary data.</text>
</comment>
<keyword evidence="4 6" id="KW-0472">Membrane</keyword>
<comment type="subcellular location">
    <subcellularLocation>
        <location evidence="1">Membrane</location>
        <topology evidence="1">Single-pass membrane protein</topology>
    </subcellularLocation>
</comment>
<organism evidence="7 8">
    <name type="scientific">Batrachochytrium salamandrivorans</name>
    <dbReference type="NCBI Taxonomy" id="1357716"/>
    <lineage>
        <taxon>Eukaryota</taxon>
        <taxon>Fungi</taxon>
        <taxon>Fungi incertae sedis</taxon>
        <taxon>Chytridiomycota</taxon>
        <taxon>Chytridiomycota incertae sedis</taxon>
        <taxon>Chytridiomycetes</taxon>
        <taxon>Rhizophydiales</taxon>
        <taxon>Rhizophydiales incertae sedis</taxon>
        <taxon>Batrachochytrium</taxon>
    </lineage>
</organism>
<feature type="compositionally biased region" description="Basic residues" evidence="5">
    <location>
        <begin position="1058"/>
        <end position="1068"/>
    </location>
</feature>
<keyword evidence="8" id="KW-1185">Reference proteome</keyword>
<dbReference type="PANTHER" id="PTHR12988:SF6">
    <property type="entry name" value="SPHINGOMYELIN PHOSPHODIESTERASE 4"/>
    <property type="match status" value="1"/>
</dbReference>
<evidence type="ECO:0000256" key="6">
    <source>
        <dbReference type="SAM" id="Phobius"/>
    </source>
</evidence>
<dbReference type="Pfam" id="PF14724">
    <property type="entry name" value="mit_SMPDase"/>
    <property type="match status" value="1"/>
</dbReference>
<name>A0ABQ8F8B6_9FUNG</name>
<dbReference type="Proteomes" id="UP001648503">
    <property type="component" value="Unassembled WGS sequence"/>
</dbReference>
<reference evidence="7 8" key="1">
    <citation type="submission" date="2021-02" db="EMBL/GenBank/DDBJ databases">
        <title>Variation within the Batrachochytrium salamandrivorans European outbreak.</title>
        <authorList>
            <person name="Kelly M."/>
            <person name="Pasmans F."/>
            <person name="Shea T.P."/>
            <person name="Munoz J.F."/>
            <person name="Carranza S."/>
            <person name="Cuomo C.A."/>
            <person name="Martel A."/>
        </authorList>
    </citation>
    <scope>NUCLEOTIDE SEQUENCE [LARGE SCALE GENOMIC DNA]</scope>
    <source>
        <strain evidence="7 8">AMFP18/2</strain>
    </source>
</reference>
<evidence type="ECO:0000256" key="5">
    <source>
        <dbReference type="SAM" id="MobiDB-lite"/>
    </source>
</evidence>
<feature type="region of interest" description="Disordered" evidence="5">
    <location>
        <begin position="156"/>
        <end position="181"/>
    </location>
</feature>
<feature type="region of interest" description="Disordered" evidence="5">
    <location>
        <begin position="747"/>
        <end position="796"/>
    </location>
</feature>
<dbReference type="InterPro" id="IPR024129">
    <property type="entry name" value="Sphingomy_SMPD4"/>
</dbReference>
<proteinExistence type="predicted"/>
<accession>A0ABQ8F8B6</accession>
<keyword evidence="2 6" id="KW-0812">Transmembrane</keyword>
<evidence type="ECO:0000256" key="3">
    <source>
        <dbReference type="ARBA" id="ARBA00022989"/>
    </source>
</evidence>
<evidence type="ECO:0000256" key="1">
    <source>
        <dbReference type="ARBA" id="ARBA00004167"/>
    </source>
</evidence>
<feature type="compositionally biased region" description="Low complexity" evidence="5">
    <location>
        <begin position="546"/>
        <end position="560"/>
    </location>
</feature>
<evidence type="ECO:0000256" key="4">
    <source>
        <dbReference type="ARBA" id="ARBA00023136"/>
    </source>
</evidence>
<dbReference type="EMBL" id="JAFCIX010000341">
    <property type="protein sequence ID" value="KAH6593963.1"/>
    <property type="molecule type" value="Genomic_DNA"/>
</dbReference>
<evidence type="ECO:0000256" key="2">
    <source>
        <dbReference type="ARBA" id="ARBA00022692"/>
    </source>
</evidence>